<feature type="region of interest" description="Disordered" evidence="1">
    <location>
        <begin position="1"/>
        <end position="242"/>
    </location>
</feature>
<sequence>KRKTIDYTSVLDSDIEPSGNRKRNSPSRSGENSRASMESGEVKSPTSQKKQSNSCSTPNRAAKELAPEFLFPQADNNKKKKNLSLSRKNRFSNTNSTDSSDTKANKASVSEAKSTDDEVILAGTNSNDIFEDSELSDLPIANEEDDKLNEKRVARNLKDKSSKDNIEIENLDEEGSYDEDDDESDYEESNTRRSKRKTAVSKNSTNKEPAEHKSTNSNKKTSKNVNDNNTAEKSRERSSTKKFKSLLNVLPLEDSDKVTVNHKTTSNSRISIDNILQETPTMRIGLSRKMKVKPLHPYLPR</sequence>
<feature type="domain" description="RAD51 interacting motif" evidence="2">
    <location>
        <begin position="282"/>
        <end position="299"/>
    </location>
</feature>
<protein>
    <submittedName>
        <fullName evidence="3">391_t:CDS:1</fullName>
    </submittedName>
</protein>
<feature type="compositionally biased region" description="Acidic residues" evidence="1">
    <location>
        <begin position="167"/>
        <end position="188"/>
    </location>
</feature>
<evidence type="ECO:0000256" key="1">
    <source>
        <dbReference type="SAM" id="MobiDB-lite"/>
    </source>
</evidence>
<dbReference type="Pfam" id="PF15696">
    <property type="entry name" value="RAD51_interact"/>
    <property type="match status" value="1"/>
</dbReference>
<proteinExistence type="predicted"/>
<gene>
    <name evidence="3" type="ORF">PBRASI_LOCUS9327</name>
</gene>
<evidence type="ECO:0000259" key="2">
    <source>
        <dbReference type="Pfam" id="PF15696"/>
    </source>
</evidence>
<dbReference type="AlphaFoldDB" id="A0A9N9GVB9"/>
<keyword evidence="4" id="KW-1185">Reference proteome</keyword>
<name>A0A9N9GVB9_9GLOM</name>
<feature type="non-terminal residue" evidence="3">
    <location>
        <position position="301"/>
    </location>
</feature>
<reference evidence="3" key="1">
    <citation type="submission" date="2021-06" db="EMBL/GenBank/DDBJ databases">
        <authorList>
            <person name="Kallberg Y."/>
            <person name="Tangrot J."/>
            <person name="Rosling A."/>
        </authorList>
    </citation>
    <scope>NUCLEOTIDE SEQUENCE</scope>
    <source>
        <strain evidence="3">BR232B</strain>
    </source>
</reference>
<comment type="caution">
    <text evidence="3">The sequence shown here is derived from an EMBL/GenBank/DDBJ whole genome shotgun (WGS) entry which is preliminary data.</text>
</comment>
<dbReference type="InterPro" id="IPR031419">
    <property type="entry name" value="RAD51_interact"/>
</dbReference>
<accession>A0A9N9GVB9</accession>
<dbReference type="EMBL" id="CAJVPI010001972">
    <property type="protein sequence ID" value="CAG8632419.1"/>
    <property type="molecule type" value="Genomic_DNA"/>
</dbReference>
<evidence type="ECO:0000313" key="4">
    <source>
        <dbReference type="Proteomes" id="UP000789739"/>
    </source>
</evidence>
<feature type="compositionally biased region" description="Basic and acidic residues" evidence="1">
    <location>
        <begin position="230"/>
        <end position="239"/>
    </location>
</feature>
<feature type="compositionally biased region" description="Polar residues" evidence="1">
    <location>
        <begin position="26"/>
        <end position="36"/>
    </location>
</feature>
<evidence type="ECO:0000313" key="3">
    <source>
        <dbReference type="EMBL" id="CAG8632419.1"/>
    </source>
</evidence>
<organism evidence="3 4">
    <name type="scientific">Paraglomus brasilianum</name>
    <dbReference type="NCBI Taxonomy" id="144538"/>
    <lineage>
        <taxon>Eukaryota</taxon>
        <taxon>Fungi</taxon>
        <taxon>Fungi incertae sedis</taxon>
        <taxon>Mucoromycota</taxon>
        <taxon>Glomeromycotina</taxon>
        <taxon>Glomeromycetes</taxon>
        <taxon>Paraglomerales</taxon>
        <taxon>Paraglomeraceae</taxon>
        <taxon>Paraglomus</taxon>
    </lineage>
</organism>
<feature type="compositionally biased region" description="Low complexity" evidence="1">
    <location>
        <begin position="215"/>
        <end position="229"/>
    </location>
</feature>
<dbReference type="Proteomes" id="UP000789739">
    <property type="component" value="Unassembled WGS sequence"/>
</dbReference>
<feature type="compositionally biased region" description="Basic and acidic residues" evidence="1">
    <location>
        <begin position="148"/>
        <end position="166"/>
    </location>
</feature>
<feature type="compositionally biased region" description="Basic residues" evidence="1">
    <location>
        <begin position="78"/>
        <end position="90"/>
    </location>
</feature>
<feature type="compositionally biased region" description="Polar residues" evidence="1">
    <location>
        <begin position="1"/>
        <end position="11"/>
    </location>
</feature>
<feature type="compositionally biased region" description="Polar residues" evidence="1">
    <location>
        <begin position="44"/>
        <end position="59"/>
    </location>
</feature>